<evidence type="ECO:0000256" key="1">
    <source>
        <dbReference type="SAM" id="Phobius"/>
    </source>
</evidence>
<sequence>MSKRIWQDLGLALFAVLLAGLLYYFFHQELANVFAVGITGAALGCTLALLIANLWRH</sequence>
<feature type="transmembrane region" description="Helical" evidence="1">
    <location>
        <begin position="32"/>
        <end position="55"/>
    </location>
</feature>
<keyword evidence="1" id="KW-1133">Transmembrane helix</keyword>
<dbReference type="AlphaFoldDB" id="A0A0R1ZMQ1"/>
<name>A0A0R1ZMQ1_9LACO</name>
<keyword evidence="3" id="KW-1185">Reference proteome</keyword>
<keyword evidence="1" id="KW-0472">Membrane</keyword>
<comment type="caution">
    <text evidence="2">The sequence shown here is derived from an EMBL/GenBank/DDBJ whole genome shotgun (WGS) entry which is preliminary data.</text>
</comment>
<keyword evidence="1" id="KW-0812">Transmembrane</keyword>
<feature type="transmembrane region" description="Helical" evidence="1">
    <location>
        <begin position="9"/>
        <end position="26"/>
    </location>
</feature>
<dbReference type="Proteomes" id="UP000051679">
    <property type="component" value="Unassembled WGS sequence"/>
</dbReference>
<dbReference type="EMBL" id="AYYO01000016">
    <property type="protein sequence ID" value="KRM55634.1"/>
    <property type="molecule type" value="Genomic_DNA"/>
</dbReference>
<reference evidence="2 3" key="1">
    <citation type="journal article" date="2015" name="Genome Announc.">
        <title>Expanding the biotechnology potential of lactobacilli through comparative genomics of 213 strains and associated genera.</title>
        <authorList>
            <person name="Sun Z."/>
            <person name="Harris H.M."/>
            <person name="McCann A."/>
            <person name="Guo C."/>
            <person name="Argimon S."/>
            <person name="Zhang W."/>
            <person name="Yang X."/>
            <person name="Jeffery I.B."/>
            <person name="Cooney J.C."/>
            <person name="Kagawa T.F."/>
            <person name="Liu W."/>
            <person name="Song Y."/>
            <person name="Salvetti E."/>
            <person name="Wrobel A."/>
            <person name="Rasinkangas P."/>
            <person name="Parkhill J."/>
            <person name="Rea M.C."/>
            <person name="O'Sullivan O."/>
            <person name="Ritari J."/>
            <person name="Douillard F.P."/>
            <person name="Paul Ross R."/>
            <person name="Yang R."/>
            <person name="Briner A.E."/>
            <person name="Felis G.E."/>
            <person name="de Vos W.M."/>
            <person name="Barrangou R."/>
            <person name="Klaenhammer T.R."/>
            <person name="Caufield P.W."/>
            <person name="Cui Y."/>
            <person name="Zhang H."/>
            <person name="O'Toole P.W."/>
        </authorList>
    </citation>
    <scope>NUCLEOTIDE SEQUENCE [LARGE SCALE GENOMIC DNA]</scope>
    <source>
        <strain evidence="2 3">DSM 20505</strain>
    </source>
</reference>
<dbReference type="RefSeq" id="WP_156300907.1">
    <property type="nucleotide sequence ID" value="NZ_AYYO01000016.1"/>
</dbReference>
<dbReference type="PATRIC" id="fig|1291052.5.peg.1157"/>
<protein>
    <submittedName>
        <fullName evidence="2">Uncharacterized protein</fullName>
    </submittedName>
</protein>
<organism evidence="2 3">
    <name type="scientific">Lacticaseibacillus sharpeae JCM 1186 = DSM 20505</name>
    <dbReference type="NCBI Taxonomy" id="1291052"/>
    <lineage>
        <taxon>Bacteria</taxon>
        <taxon>Bacillati</taxon>
        <taxon>Bacillota</taxon>
        <taxon>Bacilli</taxon>
        <taxon>Lactobacillales</taxon>
        <taxon>Lactobacillaceae</taxon>
        <taxon>Lacticaseibacillus</taxon>
    </lineage>
</organism>
<evidence type="ECO:0000313" key="2">
    <source>
        <dbReference type="EMBL" id="KRM55634.1"/>
    </source>
</evidence>
<accession>A0A0R1ZMQ1</accession>
<proteinExistence type="predicted"/>
<evidence type="ECO:0000313" key="3">
    <source>
        <dbReference type="Proteomes" id="UP000051679"/>
    </source>
</evidence>
<gene>
    <name evidence="2" type="ORF">FC18_GL001139</name>
</gene>